<accession>A0A9P1GN92</accession>
<name>A0A9P1GN92_9DINO</name>
<evidence type="ECO:0000313" key="2">
    <source>
        <dbReference type="EMBL" id="CAI4017986.1"/>
    </source>
</evidence>
<evidence type="ECO:0000313" key="4">
    <source>
        <dbReference type="Proteomes" id="UP001152797"/>
    </source>
</evidence>
<feature type="compositionally biased region" description="Acidic residues" evidence="1">
    <location>
        <begin position="632"/>
        <end position="644"/>
    </location>
</feature>
<gene>
    <name evidence="2" type="ORF">C1SCF055_LOCUS42589</name>
</gene>
<proteinExistence type="predicted"/>
<feature type="region of interest" description="Disordered" evidence="1">
    <location>
        <begin position="1622"/>
        <end position="1685"/>
    </location>
</feature>
<keyword evidence="4" id="KW-1185">Reference proteome</keyword>
<dbReference type="CDD" id="cd09272">
    <property type="entry name" value="RNase_HI_RT_Ty1"/>
    <property type="match status" value="1"/>
</dbReference>
<feature type="region of interest" description="Disordered" evidence="1">
    <location>
        <begin position="813"/>
        <end position="835"/>
    </location>
</feature>
<dbReference type="OrthoDB" id="448933at2759"/>
<feature type="region of interest" description="Disordered" evidence="1">
    <location>
        <begin position="626"/>
        <end position="645"/>
    </location>
</feature>
<evidence type="ECO:0000313" key="3">
    <source>
        <dbReference type="EMBL" id="CAL1171361.1"/>
    </source>
</evidence>
<dbReference type="EMBL" id="CAMXCT020006668">
    <property type="protein sequence ID" value="CAL1171361.1"/>
    <property type="molecule type" value="Genomic_DNA"/>
</dbReference>
<feature type="compositionally biased region" description="Pro residues" evidence="1">
    <location>
        <begin position="889"/>
        <end position="903"/>
    </location>
</feature>
<feature type="region of interest" description="Disordered" evidence="1">
    <location>
        <begin position="531"/>
        <end position="601"/>
    </location>
</feature>
<dbReference type="PANTHER" id="PTHR11439:SF467">
    <property type="entry name" value="INTEGRASE CATALYTIC DOMAIN-CONTAINING PROTEIN"/>
    <property type="match status" value="1"/>
</dbReference>
<feature type="compositionally biased region" description="Low complexity" evidence="1">
    <location>
        <begin position="1640"/>
        <end position="1652"/>
    </location>
</feature>
<reference evidence="3" key="2">
    <citation type="submission" date="2024-04" db="EMBL/GenBank/DDBJ databases">
        <authorList>
            <person name="Chen Y."/>
            <person name="Shah S."/>
            <person name="Dougan E. K."/>
            <person name="Thang M."/>
            <person name="Chan C."/>
        </authorList>
    </citation>
    <scope>NUCLEOTIDE SEQUENCE [LARGE SCALE GENOMIC DNA]</scope>
</reference>
<evidence type="ECO:0000256" key="1">
    <source>
        <dbReference type="SAM" id="MobiDB-lite"/>
    </source>
</evidence>
<protein>
    <submittedName>
        <fullName evidence="2">Uncharacterized protein</fullName>
    </submittedName>
</protein>
<feature type="compositionally biased region" description="Acidic residues" evidence="1">
    <location>
        <begin position="573"/>
        <end position="586"/>
    </location>
</feature>
<feature type="compositionally biased region" description="Low complexity" evidence="1">
    <location>
        <begin position="1"/>
        <end position="15"/>
    </location>
</feature>
<reference evidence="2" key="1">
    <citation type="submission" date="2022-10" db="EMBL/GenBank/DDBJ databases">
        <authorList>
            <person name="Chen Y."/>
            <person name="Dougan E. K."/>
            <person name="Chan C."/>
            <person name="Rhodes N."/>
            <person name="Thang M."/>
        </authorList>
    </citation>
    <scope>NUCLEOTIDE SEQUENCE</scope>
</reference>
<dbReference type="EMBL" id="CAMXCT030006668">
    <property type="protein sequence ID" value="CAL4805298.1"/>
    <property type="molecule type" value="Genomic_DNA"/>
</dbReference>
<feature type="compositionally biased region" description="Basic and acidic residues" evidence="1">
    <location>
        <begin position="78"/>
        <end position="92"/>
    </location>
</feature>
<feature type="region of interest" description="Disordered" evidence="1">
    <location>
        <begin position="861"/>
        <end position="951"/>
    </location>
</feature>
<dbReference type="EMBL" id="CAMXCT010006668">
    <property type="protein sequence ID" value="CAI4017986.1"/>
    <property type="molecule type" value="Genomic_DNA"/>
</dbReference>
<dbReference type="PANTHER" id="PTHR11439">
    <property type="entry name" value="GAG-POL-RELATED RETROTRANSPOSON"/>
    <property type="match status" value="1"/>
</dbReference>
<organism evidence="2">
    <name type="scientific">Cladocopium goreaui</name>
    <dbReference type="NCBI Taxonomy" id="2562237"/>
    <lineage>
        <taxon>Eukaryota</taxon>
        <taxon>Sar</taxon>
        <taxon>Alveolata</taxon>
        <taxon>Dinophyceae</taxon>
        <taxon>Suessiales</taxon>
        <taxon>Symbiodiniaceae</taxon>
        <taxon>Cladocopium</taxon>
    </lineage>
</organism>
<feature type="compositionally biased region" description="Basic and acidic residues" evidence="1">
    <location>
        <begin position="1657"/>
        <end position="1669"/>
    </location>
</feature>
<sequence length="1778" mass="197287">MAFSSRSQLQRLTLSMPNCVKGDEDGDTEENALAEQEIPFCDPSFQDRDLPSDGPIGRIFDVFSPQSDPDLVSEVSDDSPRVVEDSPPERSRSRSPRPNVVQVIEGVPVDAMPAPDADGLSPRESGPLPIMPDGRPLWRDGTLVFQVRSEIRPVQFARDPGDDRPGVSLSLLFDVGAYSRELWNRVEWSVAELVALDPNQMLQVIPPVIENPTKLWSVRNQVLSARDRLSILENQLGVMADDEILFHLEQLDAECLSGDEFPPKRIGLIEPIVAAAWLDPNSFDCTDWAATHPEIRAEGIQLVGAFCVDSHWIPVLLTPWGDNARISSFDATGELNAKLASILTRVAGFPRLGATFSAWEEHHVLRRKFIQYRNRSTEVKRPWLWGFGLSDDEVLIQASNVEPVELVPAVCTDPPGWTSVPSNPGPPVGAVRWYGSAIVTKIMDWFWDAVDKEPGPVVWVSNAQLYIDYALTTGDAGPIHVHRLQDSADVPLDALLSIGFKERVRWFGRVLREILKHAGITCESRYCRRARSAPPPGQAALEANEEAEVSLVPRKDRRRRDKAETKAEPQEPILEEELEEVLEEELPASSSVRVPTPPRVPDEHYISEARRILDQPQPEVPEEIAAAAADAPAEESGNETEVEWGDSLSSYSSYEVCEIPDLETARKRYPSLDVSSNLTPWLVRHAAWLIARFHVRGKDGLTPYRLTTGSDYSHPVAMLGEVVLGKVPTPRGKMQRRWIKGIWLGKLDRDDSNVLGTSSGAIAVRSVRRLPKESQISQELMNNMKGIPWQPRDGMRHKINRELSQPVALPAPAAAGPTALASEPPEEEHPTLAEDGQNVDQDGLVVQAAAQLEDLLGDQAEDFPAGIPADDDDALSCVPTTPARSEAADPPPAARPSGQPPPFRGAGWSSSLQSLPDEPMSPSGLGQGGKRVRDDQAALAPGQAEAKQSRQAGVLQHLTNHEIWSHIQEWANSEDKSNPMALQRVANVTDFVDQLLDPEEVTKARKVQLQKLWERGAYKSRFTCADVKARYTAAEEEGLDVFVPTPTPEAHNLLEVYALTKGYYARSLDIVAAFLIGADRGASEGKHVYMRAPVEWHDIFLEWLETLSPELKEWYKESFKELFFRLDGNLYGRRTAGSVYRNELEEILCSKVDPQRYSFSRGEKDPCVFRCDKSGIILIHHIDDIRMAGPKEAVNHLVEVEMPKHCEVQAGELESEGTAVEYLGRTKVRTKDAIITIPDEKHIKAVIAAAGISARDRSEVPSKQLNLLETEPLGEADAKLYRSAVGSAIYLSLDRREIQYAVKEAARHMSQPRKCDMQAVKTLAAYLQSHPHVGRVTTCDPNCSSEWPCELYSDSDWAGCLETRRSTDCYLAVVCGAIVACGTQTQPGLPATSSPDAELRGVSRAAREAIFLKELIPRDFGQQCGKPRLWTDSSSAMQASKRIGTWSKLRHLEVCEFYVQGALQSKQIALGKVKGTVNCANFLTKHPKSGTEVRQAMPGLGMYEARDGEDMLSSSKKISVKVSTVTKQHAWKTPTPACVGWIKDQDRAGRTATAYRQNGQLVGASRVTAIRNNQQLTLTNPELTPRGIERWHEERWVQEAAEARMTIQELIEWRNQEESLLRGEHPDGMSDLQDSESSESEAAPASAGSTAEQRAAPPERADPPTREPESEADAASIERSDPFAHMSPAEFEQWRRAEDRKWASARTPEERERYHVEGLFLALRAVDNHVLVFAVRPAVEERLGGSSCWKMKTVESRIAFSRFIFEDAEQCALQGARG</sequence>
<dbReference type="Proteomes" id="UP001152797">
    <property type="component" value="Unassembled WGS sequence"/>
</dbReference>
<comment type="caution">
    <text evidence="2">The sequence shown here is derived from an EMBL/GenBank/DDBJ whole genome shotgun (WGS) entry which is preliminary data.</text>
</comment>
<feature type="region of interest" description="Disordered" evidence="1">
    <location>
        <begin position="1"/>
        <end position="133"/>
    </location>
</feature>